<gene>
    <name evidence="1" type="ORF">PHPALM_7172</name>
</gene>
<evidence type="ECO:0000313" key="1">
    <source>
        <dbReference type="EMBL" id="POM75691.1"/>
    </source>
</evidence>
<name>A0A2P4YD23_9STRA</name>
<proteinExistence type="predicted"/>
<sequence>MPGPEHNQLTRKLLLPKTMFIIANSITTQANDTSILTHHFNLGIFTVNGIRQFLALSRDGDRIRPRRTLYVREARCNLFSPDLALGQGFVMLLDQDAGIFGMTKDLTEAVHGNMTSKKEYYQTTSDRKFTVTDRVEGIDVWHELLGCSYPEYIRLLIDRGMAKVTILTKRGNVDRADCHIEKQRRKTYRKMIYREIERVHDLVYANLKIPGLHNGTQ</sequence>
<evidence type="ECO:0000313" key="2">
    <source>
        <dbReference type="Proteomes" id="UP000237271"/>
    </source>
</evidence>
<dbReference type="AlphaFoldDB" id="A0A2P4YD23"/>
<protein>
    <submittedName>
        <fullName evidence="1">Gag-pol Polyprotein</fullName>
    </submittedName>
</protein>
<dbReference type="Proteomes" id="UP000237271">
    <property type="component" value="Unassembled WGS sequence"/>
</dbReference>
<comment type="caution">
    <text evidence="1">The sequence shown here is derived from an EMBL/GenBank/DDBJ whole genome shotgun (WGS) entry which is preliminary data.</text>
</comment>
<reference evidence="1 2" key="1">
    <citation type="journal article" date="2017" name="Genome Biol. Evol.">
        <title>Phytophthora megakarya and P. palmivora, closely related causal agents of cacao black pod rot, underwent increases in genome sizes and gene numbers by different mechanisms.</title>
        <authorList>
            <person name="Ali S.S."/>
            <person name="Shao J."/>
            <person name="Lary D.J."/>
            <person name="Kronmiller B."/>
            <person name="Shen D."/>
            <person name="Strem M.D."/>
            <person name="Amoako-Attah I."/>
            <person name="Akrofi A.Y."/>
            <person name="Begoude B.A."/>
            <person name="Ten Hoopen G.M."/>
            <person name="Coulibaly K."/>
            <person name="Kebe B.I."/>
            <person name="Melnick R.L."/>
            <person name="Guiltinan M.J."/>
            <person name="Tyler B.M."/>
            <person name="Meinhardt L.W."/>
            <person name="Bailey B.A."/>
        </authorList>
    </citation>
    <scope>NUCLEOTIDE SEQUENCE [LARGE SCALE GENOMIC DNA]</scope>
    <source>
        <strain evidence="2">sbr112.9</strain>
    </source>
</reference>
<dbReference type="EMBL" id="NCKW01003692">
    <property type="protein sequence ID" value="POM75691.1"/>
    <property type="molecule type" value="Genomic_DNA"/>
</dbReference>
<organism evidence="1 2">
    <name type="scientific">Phytophthora palmivora</name>
    <dbReference type="NCBI Taxonomy" id="4796"/>
    <lineage>
        <taxon>Eukaryota</taxon>
        <taxon>Sar</taxon>
        <taxon>Stramenopiles</taxon>
        <taxon>Oomycota</taxon>
        <taxon>Peronosporomycetes</taxon>
        <taxon>Peronosporales</taxon>
        <taxon>Peronosporaceae</taxon>
        <taxon>Phytophthora</taxon>
    </lineage>
</organism>
<keyword evidence="2" id="KW-1185">Reference proteome</keyword>
<accession>A0A2P4YD23</accession>